<gene>
    <name evidence="3" type="ORF">D8B20_01320</name>
</gene>
<feature type="chain" id="PRO_5022115761" evidence="2">
    <location>
        <begin position="19"/>
        <end position="92"/>
    </location>
</feature>
<reference evidence="3 4" key="1">
    <citation type="submission" date="2018-10" db="EMBL/GenBank/DDBJ databases">
        <title>Genome Sequencing of Pantoea dispersa DSM 32899.</title>
        <authorList>
            <person name="Nawrath M."/>
            <person name="Ottenheim C."/>
            <person name="Wilm A."/>
            <person name="Zimmermann W."/>
            <person name="Wu J.C."/>
        </authorList>
    </citation>
    <scope>NUCLEOTIDE SEQUENCE [LARGE SCALE GENOMIC DNA]</scope>
    <source>
        <strain evidence="3 4">DSM 32899</strain>
    </source>
</reference>
<dbReference type="RefSeq" id="WP_145886405.1">
    <property type="nucleotide sequence ID" value="NZ_CP032702.1"/>
</dbReference>
<feature type="region of interest" description="Disordered" evidence="1">
    <location>
        <begin position="22"/>
        <end position="92"/>
    </location>
</feature>
<dbReference type="OrthoDB" id="6522703at2"/>
<evidence type="ECO:0000256" key="1">
    <source>
        <dbReference type="SAM" id="MobiDB-lite"/>
    </source>
</evidence>
<feature type="compositionally biased region" description="Polar residues" evidence="1">
    <location>
        <begin position="81"/>
        <end position="92"/>
    </location>
</feature>
<dbReference type="AlphaFoldDB" id="A0A518X8T9"/>
<dbReference type="KEGG" id="pdis:D8B20_01320"/>
<keyword evidence="4" id="KW-1185">Reference proteome</keyword>
<evidence type="ECO:0000313" key="3">
    <source>
        <dbReference type="EMBL" id="QDY40627.1"/>
    </source>
</evidence>
<evidence type="ECO:0000256" key="2">
    <source>
        <dbReference type="SAM" id="SignalP"/>
    </source>
</evidence>
<dbReference type="Proteomes" id="UP000319411">
    <property type="component" value="Chromosome"/>
</dbReference>
<accession>A0A518X8T9</accession>
<protein>
    <submittedName>
        <fullName evidence="3">DUF2756 domain-containing protein</fullName>
    </submittedName>
</protein>
<dbReference type="InterPro" id="IPR020158">
    <property type="entry name" value="DUF2756"/>
</dbReference>
<feature type="compositionally biased region" description="Basic and acidic residues" evidence="1">
    <location>
        <begin position="65"/>
        <end position="77"/>
    </location>
</feature>
<feature type="compositionally biased region" description="Polar residues" evidence="1">
    <location>
        <begin position="22"/>
        <end position="35"/>
    </location>
</feature>
<sequence>MKKWLIVIAALLPLSSMANMLNNTSQPNQPGYNPSQQRMQTQMQVQQQQQQQKLRQDQQQQNQEMQRKLQERRDSARARVIQSQPGQQNSGN</sequence>
<feature type="signal peptide" evidence="2">
    <location>
        <begin position="1"/>
        <end position="18"/>
    </location>
</feature>
<proteinExistence type="predicted"/>
<dbReference type="EMBL" id="CP032702">
    <property type="protein sequence ID" value="QDY40627.1"/>
    <property type="molecule type" value="Genomic_DNA"/>
</dbReference>
<organism evidence="3 4">
    <name type="scientific">Candidatus Pantoea soli</name>
    <dbReference type="NCBI Taxonomy" id="3098669"/>
    <lineage>
        <taxon>Bacteria</taxon>
        <taxon>Pseudomonadati</taxon>
        <taxon>Pseudomonadota</taxon>
        <taxon>Gammaproteobacteria</taxon>
        <taxon>Enterobacterales</taxon>
        <taxon>Erwiniaceae</taxon>
        <taxon>Pantoea</taxon>
    </lineage>
</organism>
<feature type="compositionally biased region" description="Low complexity" evidence="1">
    <location>
        <begin position="36"/>
        <end position="64"/>
    </location>
</feature>
<name>A0A518X8T9_9GAMM</name>
<dbReference type="Pfam" id="PF10956">
    <property type="entry name" value="DUF2756"/>
    <property type="match status" value="1"/>
</dbReference>
<evidence type="ECO:0000313" key="4">
    <source>
        <dbReference type="Proteomes" id="UP000319411"/>
    </source>
</evidence>
<keyword evidence="2" id="KW-0732">Signal</keyword>